<gene>
    <name evidence="3" type="ORF">SK854_34590</name>
</gene>
<keyword evidence="4" id="KW-1185">Reference proteome</keyword>
<organism evidence="3 4">
    <name type="scientific">Lentzea sokolovensis</name>
    <dbReference type="NCBI Taxonomy" id="3095429"/>
    <lineage>
        <taxon>Bacteria</taxon>
        <taxon>Bacillati</taxon>
        <taxon>Actinomycetota</taxon>
        <taxon>Actinomycetes</taxon>
        <taxon>Pseudonocardiales</taxon>
        <taxon>Pseudonocardiaceae</taxon>
        <taxon>Lentzea</taxon>
    </lineage>
</organism>
<evidence type="ECO:0000259" key="2">
    <source>
        <dbReference type="Pfam" id="PF00881"/>
    </source>
</evidence>
<comment type="caution">
    <text evidence="3">The sequence shown here is derived from an EMBL/GenBank/DDBJ whole genome shotgun (WGS) entry which is preliminary data.</text>
</comment>
<dbReference type="InterPro" id="IPR000415">
    <property type="entry name" value="Nitroreductase-like"/>
</dbReference>
<accession>A0ABU4V662</accession>
<dbReference type="Pfam" id="PF00881">
    <property type="entry name" value="Nitroreductase"/>
    <property type="match status" value="1"/>
</dbReference>
<dbReference type="Gene3D" id="3.40.109.10">
    <property type="entry name" value="NADH Oxidase"/>
    <property type="match status" value="1"/>
</dbReference>
<feature type="region of interest" description="Disordered" evidence="1">
    <location>
        <begin position="1"/>
        <end position="20"/>
    </location>
</feature>
<name>A0ABU4V662_9PSEU</name>
<proteinExistence type="predicted"/>
<evidence type="ECO:0000313" key="4">
    <source>
        <dbReference type="Proteomes" id="UP001285352"/>
    </source>
</evidence>
<evidence type="ECO:0000313" key="3">
    <source>
        <dbReference type="EMBL" id="MDX8147281.1"/>
    </source>
</evidence>
<sequence length="346" mass="36970">MLRASQQDFNVEVSGMDRGQPDETTVRAAVALAGRAPSVHNSQPWRWEAGARSLHLYADRTRGLPATDPQGADLVVSCGAALHHLRVGLAALGWRAKIHRLPNPAQPDHLAAIEFQPFEPRESHVALAAAIPRRRSDRRAFSSWPAPDEILQQLVKTARAEGVDAHVVTGKAHDELLIATAKAAGIQEADPAYQAEIRQWSGVYPGASAGVPAANIPAGSHQYGDLRMREFAPGSLLQGGPSLLGEDAGTLLVLSTSSDDDLSRLRAGEATSAVLLEATAAGLASCPLSQPLEVVETRELVRDEVLDGASCPQLVIRVGWAAFNSDPLPATPRRPVIDLLRDQERT</sequence>
<reference evidence="3 4" key="1">
    <citation type="submission" date="2023-11" db="EMBL/GenBank/DDBJ databases">
        <title>Lentzea sokolovensis, sp. nov., Lentzea kristufkii, sp. nov., and Lentzea miocenensis, sp. nov., rare actinobacteria from Sokolov Coal Basin, Miocene lacustrine sediment, Czech Republic.</title>
        <authorList>
            <person name="Lara A."/>
            <person name="Kotroba L."/>
            <person name="Nouioui I."/>
            <person name="Neumann-Schaal M."/>
            <person name="Mast Y."/>
            <person name="Chronakova A."/>
        </authorList>
    </citation>
    <scope>NUCLEOTIDE SEQUENCE [LARGE SCALE GENOMIC DNA]</scope>
    <source>
        <strain evidence="3 4">BCCO 10_0061</strain>
    </source>
</reference>
<dbReference type="InterPro" id="IPR029479">
    <property type="entry name" value="Nitroreductase"/>
</dbReference>
<dbReference type="NCBIfam" id="NF047509">
    <property type="entry name" value="Rv3131_FMN_oxido"/>
    <property type="match status" value="1"/>
</dbReference>
<dbReference type="Proteomes" id="UP001285352">
    <property type="component" value="Unassembled WGS sequence"/>
</dbReference>
<protein>
    <submittedName>
        <fullName evidence="3">Nitroreductase family protein</fullName>
    </submittedName>
</protein>
<dbReference type="SUPFAM" id="SSF55469">
    <property type="entry name" value="FMN-dependent nitroreductase-like"/>
    <property type="match status" value="2"/>
</dbReference>
<feature type="domain" description="Nitroreductase" evidence="2">
    <location>
        <begin position="133"/>
        <end position="299"/>
    </location>
</feature>
<evidence type="ECO:0000256" key="1">
    <source>
        <dbReference type="SAM" id="MobiDB-lite"/>
    </source>
</evidence>
<dbReference type="EMBL" id="JAXAVU010000014">
    <property type="protein sequence ID" value="MDX8147281.1"/>
    <property type="molecule type" value="Genomic_DNA"/>
</dbReference>
<dbReference type="PANTHER" id="PTHR23026">
    <property type="entry name" value="NADPH NITROREDUCTASE"/>
    <property type="match status" value="1"/>
</dbReference>
<dbReference type="InterPro" id="IPR050627">
    <property type="entry name" value="Nitroreductase/BluB"/>
</dbReference>
<dbReference type="PANTHER" id="PTHR23026:SF123">
    <property type="entry name" value="NAD(P)H NITROREDUCTASE RV3131-RELATED"/>
    <property type="match status" value="1"/>
</dbReference>